<feature type="transmembrane region" description="Helical" evidence="7">
    <location>
        <begin position="499"/>
        <end position="520"/>
    </location>
</feature>
<dbReference type="SUPFAM" id="SSF52540">
    <property type="entry name" value="P-loop containing nucleoside triphosphate hydrolases"/>
    <property type="match status" value="1"/>
</dbReference>
<evidence type="ECO:0000259" key="8">
    <source>
        <dbReference type="PROSITE" id="PS50893"/>
    </source>
</evidence>
<feature type="transmembrane region" description="Helical" evidence="7">
    <location>
        <begin position="417"/>
        <end position="440"/>
    </location>
</feature>
<dbReference type="InterPro" id="IPR027417">
    <property type="entry name" value="P-loop_NTPase"/>
</dbReference>
<accession>A0ABP5RQL9</accession>
<sequence length="537" mass="56498">MSEGSAGAVAVRVRGLTKRFGEQVAVAGIDLELPAGRCIGLVGPNGAGKTTTLSMLTGLLRPDQGTAEVAGFDVWRDPVEVKSRIGVLPEGLRLFERLSGRELLAYTGGLRGLPGAEADRRAARLLDVLDLAGARHKLLVDCSPGMRRRLGLAAALLHSPEILFLDEPFEGVDPVSAQVIRGVLERYTASGATVVLSSHVMALAESLCDWVAVMAAGRVRAHGPLAEVRGDAPSLQRAFPELVGATGRDAGPDLDRTCRLARLMTSPDGSTLPAAGQDAREVRHRSRPAGPGRLLPQGRTGATVERGLRYAWRDPRTRTAWVTSLAIGLIVPVFNALQNTGSVWFACFAAGMLGVQMYNQFGPDASAFWMVALTIASPRDAYVELRGRALALLVISLPYATLVTVLTTAMLGDWPALPGALGLSFALLGAMLATGAWSSARFPYPVPQEGHKNVTPGQAGLAWIPVFGGMVAAALLCLPVIALTVWLHLVPGGTARTWLLLPLGTAYGAGVGFAGLRLAAPRTARRLPEILAAVGRG</sequence>
<evidence type="ECO:0000256" key="2">
    <source>
        <dbReference type="ARBA" id="ARBA00022448"/>
    </source>
</evidence>
<evidence type="ECO:0000256" key="3">
    <source>
        <dbReference type="ARBA" id="ARBA00022741"/>
    </source>
</evidence>
<keyword evidence="4" id="KW-0067">ATP-binding</keyword>
<proteinExistence type="predicted"/>
<evidence type="ECO:0000256" key="7">
    <source>
        <dbReference type="SAM" id="Phobius"/>
    </source>
</evidence>
<dbReference type="Gene3D" id="3.40.50.300">
    <property type="entry name" value="P-loop containing nucleotide triphosphate hydrolases"/>
    <property type="match status" value="1"/>
</dbReference>
<evidence type="ECO:0000313" key="9">
    <source>
        <dbReference type="EMBL" id="GAA2271028.1"/>
    </source>
</evidence>
<keyword evidence="5" id="KW-0046">Antibiotic resistance</keyword>
<dbReference type="CDD" id="cd03230">
    <property type="entry name" value="ABC_DR_subfamily_A"/>
    <property type="match status" value="1"/>
</dbReference>
<evidence type="ECO:0000256" key="5">
    <source>
        <dbReference type="ARBA" id="ARBA00023251"/>
    </source>
</evidence>
<keyword evidence="7" id="KW-0472">Membrane</keyword>
<organism evidence="9 10">
    <name type="scientific">Streptomyces roseiscleroticus</name>
    <dbReference type="NCBI Taxonomy" id="1972"/>
    <lineage>
        <taxon>Bacteria</taxon>
        <taxon>Bacillati</taxon>
        <taxon>Actinomycetota</taxon>
        <taxon>Actinomycetes</taxon>
        <taxon>Kitasatosporales</taxon>
        <taxon>Streptomycetaceae</taxon>
        <taxon>Streptomyces</taxon>
    </lineage>
</organism>
<keyword evidence="10" id="KW-1185">Reference proteome</keyword>
<evidence type="ECO:0000313" key="10">
    <source>
        <dbReference type="Proteomes" id="UP001500442"/>
    </source>
</evidence>
<feature type="transmembrane region" description="Helical" evidence="7">
    <location>
        <begin position="389"/>
        <end position="411"/>
    </location>
</feature>
<dbReference type="Pfam" id="PF00005">
    <property type="entry name" value="ABC_tran"/>
    <property type="match status" value="1"/>
</dbReference>
<name>A0ABP5RQL9_9ACTN</name>
<dbReference type="InterPro" id="IPR017871">
    <property type="entry name" value="ABC_transporter-like_CS"/>
</dbReference>
<comment type="subcellular location">
    <subcellularLocation>
        <location evidence="1">Cell membrane</location>
        <topology evidence="1">Peripheral membrane protein</topology>
    </subcellularLocation>
</comment>
<dbReference type="PANTHER" id="PTHR42711">
    <property type="entry name" value="ABC TRANSPORTER ATP-BINDING PROTEIN"/>
    <property type="match status" value="1"/>
</dbReference>
<feature type="domain" description="ABC transporter" evidence="8">
    <location>
        <begin position="11"/>
        <end position="241"/>
    </location>
</feature>
<reference evidence="10" key="1">
    <citation type="journal article" date="2019" name="Int. J. Syst. Evol. Microbiol.">
        <title>The Global Catalogue of Microorganisms (GCM) 10K type strain sequencing project: providing services to taxonomists for standard genome sequencing and annotation.</title>
        <authorList>
            <consortium name="The Broad Institute Genomics Platform"/>
            <consortium name="The Broad Institute Genome Sequencing Center for Infectious Disease"/>
            <person name="Wu L."/>
            <person name="Ma J."/>
        </authorList>
    </citation>
    <scope>NUCLEOTIDE SEQUENCE [LARGE SCALE GENOMIC DNA]</scope>
    <source>
        <strain evidence="10">JCM 4823</strain>
    </source>
</reference>
<dbReference type="PROSITE" id="PS00211">
    <property type="entry name" value="ABC_TRANSPORTER_1"/>
    <property type="match status" value="1"/>
</dbReference>
<dbReference type="PANTHER" id="PTHR42711:SF19">
    <property type="entry name" value="DOXORUBICIN RESISTANCE ATP-BINDING PROTEIN DRRA"/>
    <property type="match status" value="1"/>
</dbReference>
<dbReference type="InterPro" id="IPR050763">
    <property type="entry name" value="ABC_transporter_ATP-binding"/>
</dbReference>
<feature type="region of interest" description="Disordered" evidence="6">
    <location>
        <begin position="269"/>
        <end position="298"/>
    </location>
</feature>
<dbReference type="InterPro" id="IPR003593">
    <property type="entry name" value="AAA+_ATPase"/>
</dbReference>
<dbReference type="SMART" id="SM00382">
    <property type="entry name" value="AAA"/>
    <property type="match status" value="1"/>
</dbReference>
<dbReference type="InterPro" id="IPR003439">
    <property type="entry name" value="ABC_transporter-like_ATP-bd"/>
</dbReference>
<keyword evidence="7" id="KW-0812">Transmembrane</keyword>
<keyword evidence="3" id="KW-0547">Nucleotide-binding</keyword>
<dbReference type="PROSITE" id="PS50893">
    <property type="entry name" value="ABC_TRANSPORTER_2"/>
    <property type="match status" value="1"/>
</dbReference>
<dbReference type="EMBL" id="BAAASN010000012">
    <property type="protein sequence ID" value="GAA2271028.1"/>
    <property type="molecule type" value="Genomic_DNA"/>
</dbReference>
<evidence type="ECO:0000256" key="1">
    <source>
        <dbReference type="ARBA" id="ARBA00004202"/>
    </source>
</evidence>
<keyword evidence="2" id="KW-0813">Transport</keyword>
<protein>
    <recommendedName>
        <fullName evidence="8">ABC transporter domain-containing protein</fullName>
    </recommendedName>
</protein>
<gene>
    <name evidence="9" type="ORF">GCM10010368_45380</name>
</gene>
<evidence type="ECO:0000256" key="6">
    <source>
        <dbReference type="SAM" id="MobiDB-lite"/>
    </source>
</evidence>
<keyword evidence="7" id="KW-1133">Transmembrane helix</keyword>
<feature type="transmembrane region" description="Helical" evidence="7">
    <location>
        <begin position="319"/>
        <end position="337"/>
    </location>
</feature>
<feature type="transmembrane region" description="Helical" evidence="7">
    <location>
        <begin position="461"/>
        <end position="487"/>
    </location>
</feature>
<dbReference type="Proteomes" id="UP001500442">
    <property type="component" value="Unassembled WGS sequence"/>
</dbReference>
<dbReference type="RefSeq" id="WP_229820765.1">
    <property type="nucleotide sequence ID" value="NZ_BAAASN010000012.1"/>
</dbReference>
<comment type="caution">
    <text evidence="9">The sequence shown here is derived from an EMBL/GenBank/DDBJ whole genome shotgun (WGS) entry which is preliminary data.</text>
</comment>
<evidence type="ECO:0000256" key="4">
    <source>
        <dbReference type="ARBA" id="ARBA00022840"/>
    </source>
</evidence>